<feature type="compositionally biased region" description="Low complexity" evidence="1">
    <location>
        <begin position="104"/>
        <end position="120"/>
    </location>
</feature>
<gene>
    <name evidence="3" type="ORF">A9F13_07g03157</name>
</gene>
<keyword evidence="2" id="KW-1133">Transmembrane helix</keyword>
<feature type="compositionally biased region" description="Low complexity" evidence="1">
    <location>
        <begin position="180"/>
        <end position="200"/>
    </location>
</feature>
<dbReference type="EMBL" id="LYUB02000007">
    <property type="protein sequence ID" value="OVF08830.1"/>
    <property type="molecule type" value="Genomic_DNA"/>
</dbReference>
<feature type="compositionally biased region" description="Polar residues" evidence="1">
    <location>
        <begin position="15"/>
        <end position="25"/>
    </location>
</feature>
<reference evidence="3 4" key="1">
    <citation type="submission" date="2017-04" db="EMBL/GenBank/DDBJ databases">
        <title>Draft genome of the yeast Clavispora lusitaniae type strain CBS 6936.</title>
        <authorList>
            <person name="Durrens P."/>
            <person name="Klopp C."/>
            <person name="Biteau N."/>
            <person name="Fitton-Ouhabi V."/>
            <person name="Dementhon K."/>
            <person name="Accoceberry I."/>
            <person name="Sherman D.J."/>
            <person name="Noel T."/>
        </authorList>
    </citation>
    <scope>NUCLEOTIDE SEQUENCE [LARGE SCALE GENOMIC DNA]</scope>
    <source>
        <strain evidence="3 4">CBS 6936</strain>
    </source>
</reference>
<keyword evidence="2" id="KW-0472">Membrane</keyword>
<name>A0AA91Q095_CLALS</name>
<feature type="region of interest" description="Disordered" evidence="1">
    <location>
        <begin position="102"/>
        <end position="211"/>
    </location>
</feature>
<feature type="region of interest" description="Disordered" evidence="1">
    <location>
        <begin position="46"/>
        <end position="81"/>
    </location>
</feature>
<evidence type="ECO:0000256" key="1">
    <source>
        <dbReference type="SAM" id="MobiDB-lite"/>
    </source>
</evidence>
<evidence type="ECO:0000256" key="2">
    <source>
        <dbReference type="SAM" id="Phobius"/>
    </source>
</evidence>
<dbReference type="Proteomes" id="UP000195602">
    <property type="component" value="Unassembled WGS sequence"/>
</dbReference>
<feature type="region of interest" description="Disordered" evidence="1">
    <location>
        <begin position="1"/>
        <end position="33"/>
    </location>
</feature>
<organism evidence="3 4">
    <name type="scientific">Clavispora lusitaniae</name>
    <name type="common">Candida lusitaniae</name>
    <dbReference type="NCBI Taxonomy" id="36911"/>
    <lineage>
        <taxon>Eukaryota</taxon>
        <taxon>Fungi</taxon>
        <taxon>Dikarya</taxon>
        <taxon>Ascomycota</taxon>
        <taxon>Saccharomycotina</taxon>
        <taxon>Pichiomycetes</taxon>
        <taxon>Metschnikowiaceae</taxon>
        <taxon>Clavispora</taxon>
    </lineage>
</organism>
<evidence type="ECO:0000313" key="3">
    <source>
        <dbReference type="EMBL" id="OVF08830.1"/>
    </source>
</evidence>
<dbReference type="KEGG" id="clus:A9F13_07g03157"/>
<feature type="compositionally biased region" description="Polar residues" evidence="1">
    <location>
        <begin position="70"/>
        <end position="81"/>
    </location>
</feature>
<feature type="transmembrane region" description="Helical" evidence="2">
    <location>
        <begin position="488"/>
        <end position="506"/>
    </location>
</feature>
<dbReference type="OMA" id="FEVWSTG"/>
<dbReference type="AlphaFoldDB" id="A0AA91Q095"/>
<accession>A0AA91Q095</accession>
<feature type="compositionally biased region" description="Polar residues" evidence="1">
    <location>
        <begin position="46"/>
        <end position="59"/>
    </location>
</feature>
<comment type="caution">
    <text evidence="3">The sequence shown here is derived from an EMBL/GenBank/DDBJ whole genome shotgun (WGS) entry which is preliminary data.</text>
</comment>
<feature type="transmembrane region" description="Helical" evidence="2">
    <location>
        <begin position="413"/>
        <end position="436"/>
    </location>
</feature>
<keyword evidence="2" id="KW-0812">Transmembrane</keyword>
<protein>
    <submittedName>
        <fullName evidence="3">Zn(2+) transporter</fullName>
    </submittedName>
</protein>
<feature type="transmembrane region" description="Helical" evidence="2">
    <location>
        <begin position="518"/>
        <end position="538"/>
    </location>
</feature>
<sequence length="641" mass="70660">MSAFDPQSDLGSPMVENSSVNNDEASASRPRVPDLSFLSANFSTDSLDIQNSMPSTPVRSESVDSTSSSGNISVPNQVPTYPNRLINNANFASLQNSPTGFLNQPSFSSNQRSYSNSSSRPRPRSMFGGDIHSSAIYEDVDQSQAKQPDSRSRNRNSFHYTPKMTYSPAFGPSEQKARSRSNSPKRSSSPSRRPNLSPYRTRASSPTKQPFNFKPQDIMLHGGGSNSSLVAKPLHRKGHRYKHSSVSMNLFQEPLPIDGVNLQQNLLPDSYPIPNLRESLASANGEQKLKLSFAFSHFFMSGLVFFIGVKYQQPAFSTLAHLVFYDSLGSLLVASVDIMSNFEAWSKSSIAYPFGLGRLEVLTGFALSASSVMVGCDLVSHFVEELVVSYVEPSSEEHGSHHIHGSNNPNVNWFLYELVLLSVIAMTWLTSTIIFAHGTISKMLAETESKSANTASKSKDGLLDTGSASTNPKVSNFKNLVDIFAKNPIRLLTLLYSLFLFFVPMIPSSLKTKFGFDINEMSTLVVAFTLCYAGWNVLKTLGGILLISFPYSDYDYNVLKASIIDKILSLPSFKKSYTLGNFSFSKVNYQLYVVGVCVSMKGGSADDESRLLFEINRVIETTLNGFERDARVETTISVERV</sequence>
<proteinExistence type="predicted"/>
<evidence type="ECO:0000313" key="4">
    <source>
        <dbReference type="Proteomes" id="UP000195602"/>
    </source>
</evidence>